<dbReference type="GO" id="GO:0061817">
    <property type="term" value="P:endoplasmic reticulum-plasma membrane tethering"/>
    <property type="evidence" value="ECO:0007669"/>
    <property type="project" value="TreeGrafter"/>
</dbReference>
<feature type="domain" description="MSP" evidence="7">
    <location>
        <begin position="404"/>
        <end position="529"/>
    </location>
</feature>
<sequence>MIPSVSFNPSGVLSFRRPLTRLTKCSLAITNNDQQPIAFIAETTDPKLFCVRPDRGRIEPGQSIDILVQMQALKFELPLSTEFEDKLLVKCISITSEKENLTSYEIWSNPETEDENVFQQSFGVIILEHKADHATVTEEGPSIQPSEPYTLPRDANASFLRALGTSGDPEGSVHISTNDSVESSHNDPVSLFPTEILFRRPLTIFLRFLLTIRNVDKEHQPVAFKIKITAPKLYFVQPNMGIIEPGESIDIWVTKQAHQVEPPRNTECKDKFLVEAKIITSDMRNMSVPEIWDKESKVFHKKLRVHFLPADGQTNDDNEEEARESLVSFPPSISTEHISTVDTTSSESSSQHSEETITPPDQSLSTNVNAPKPEPFIHTSSQETLQGKDQCMPSPSLGVVRKELLSFSPEHNLSFKRPLTTISKHLLTITNKNENLPVAFKVKTTAPKLYCVKPNSGRLRPGQSVDVSIVLQAFRTEPPLDMKCKDKFLILGTVITPNKHYMMLEDIWRSPDMNEEGKIVHHKLGVIYLPAEQDMEDKLRRIHPSYLRIKKWVLETTQSRS</sequence>
<comment type="similarity">
    <text evidence="2">Belongs to the VAMP-associated protein (VAP) (TC 9.B.17) family.</text>
</comment>
<comment type="subcellular location">
    <subcellularLocation>
        <location evidence="1">Membrane</location>
        <topology evidence="1">Single-pass type IV membrane protein</topology>
    </subcellularLocation>
</comment>
<dbReference type="PANTHER" id="PTHR10809">
    <property type="entry name" value="VESICLE-ASSOCIATED MEMBRANE PROTEIN-ASSOCIATED PROTEIN"/>
    <property type="match status" value="1"/>
</dbReference>
<dbReference type="OrthoDB" id="264603at2759"/>
<evidence type="ECO:0000256" key="3">
    <source>
        <dbReference type="ARBA" id="ARBA00022692"/>
    </source>
</evidence>
<feature type="region of interest" description="Disordered" evidence="6">
    <location>
        <begin position="310"/>
        <end position="390"/>
    </location>
</feature>
<feature type="domain" description="MSP" evidence="7">
    <location>
        <begin position="188"/>
        <end position="310"/>
    </location>
</feature>
<reference evidence="8" key="1">
    <citation type="submission" date="2020-11" db="EMBL/GenBank/DDBJ databases">
        <authorList>
            <consortium name="DOE Joint Genome Institute"/>
            <person name="Ahrendt S."/>
            <person name="Riley R."/>
            <person name="Andreopoulos W."/>
            <person name="Labutti K."/>
            <person name="Pangilinan J."/>
            <person name="Ruiz-Duenas F.J."/>
            <person name="Barrasa J.M."/>
            <person name="Sanchez-Garcia M."/>
            <person name="Camarero S."/>
            <person name="Miyauchi S."/>
            <person name="Serrano A."/>
            <person name="Linde D."/>
            <person name="Babiker R."/>
            <person name="Drula E."/>
            <person name="Ayuso-Fernandez I."/>
            <person name="Pacheco R."/>
            <person name="Padilla G."/>
            <person name="Ferreira P."/>
            <person name="Barriuso J."/>
            <person name="Kellner H."/>
            <person name="Castanera R."/>
            <person name="Alfaro M."/>
            <person name="Ramirez L."/>
            <person name="Pisabarro A.G."/>
            <person name="Kuo A."/>
            <person name="Tritt A."/>
            <person name="Lipzen A."/>
            <person name="He G."/>
            <person name="Yan M."/>
            <person name="Ng V."/>
            <person name="Cullen D."/>
            <person name="Martin F."/>
            <person name="Rosso M.-N."/>
            <person name="Henrissat B."/>
            <person name="Hibbett D."/>
            <person name="Martinez A.T."/>
            <person name="Grigoriev I.V."/>
        </authorList>
    </citation>
    <scope>NUCLEOTIDE SEQUENCE</scope>
    <source>
        <strain evidence="8">CIRM-BRFM 674</strain>
    </source>
</reference>
<dbReference type="EMBL" id="MU155290">
    <property type="protein sequence ID" value="KAF9476540.1"/>
    <property type="molecule type" value="Genomic_DNA"/>
</dbReference>
<feature type="compositionally biased region" description="Polar residues" evidence="6">
    <location>
        <begin position="378"/>
        <end position="387"/>
    </location>
</feature>
<dbReference type="GO" id="GO:0090158">
    <property type="term" value="P:endoplasmic reticulum membrane organization"/>
    <property type="evidence" value="ECO:0007669"/>
    <property type="project" value="TreeGrafter"/>
</dbReference>
<keyword evidence="3" id="KW-0812">Transmembrane</keyword>
<comment type="caution">
    <text evidence="8">The sequence shown here is derived from an EMBL/GenBank/DDBJ whole genome shotgun (WGS) entry which is preliminary data.</text>
</comment>
<dbReference type="Proteomes" id="UP000807469">
    <property type="component" value="Unassembled WGS sequence"/>
</dbReference>
<accession>A0A9P5YYV7</accession>
<evidence type="ECO:0000256" key="4">
    <source>
        <dbReference type="ARBA" id="ARBA00022989"/>
    </source>
</evidence>
<dbReference type="InterPro" id="IPR000535">
    <property type="entry name" value="MSP_dom"/>
</dbReference>
<evidence type="ECO:0000256" key="5">
    <source>
        <dbReference type="ARBA" id="ARBA00023136"/>
    </source>
</evidence>
<dbReference type="SUPFAM" id="SSF49354">
    <property type="entry name" value="PapD-like"/>
    <property type="match status" value="3"/>
</dbReference>
<evidence type="ECO:0000256" key="2">
    <source>
        <dbReference type="ARBA" id="ARBA00008932"/>
    </source>
</evidence>
<keyword evidence="5" id="KW-0472">Membrane</keyword>
<feature type="compositionally biased region" description="Low complexity" evidence="6">
    <location>
        <begin position="340"/>
        <end position="351"/>
    </location>
</feature>
<evidence type="ECO:0000256" key="6">
    <source>
        <dbReference type="SAM" id="MobiDB-lite"/>
    </source>
</evidence>
<feature type="compositionally biased region" description="Polar residues" evidence="6">
    <location>
        <begin position="359"/>
        <end position="369"/>
    </location>
</feature>
<dbReference type="PANTHER" id="PTHR10809:SF6">
    <property type="entry name" value="AT11025P-RELATED"/>
    <property type="match status" value="1"/>
</dbReference>
<dbReference type="AlphaFoldDB" id="A0A9P5YYV7"/>
<keyword evidence="4" id="KW-1133">Transmembrane helix</keyword>
<dbReference type="Gene3D" id="2.60.40.10">
    <property type="entry name" value="Immunoglobulins"/>
    <property type="match status" value="3"/>
</dbReference>
<dbReference type="GO" id="GO:0005789">
    <property type="term" value="C:endoplasmic reticulum membrane"/>
    <property type="evidence" value="ECO:0007669"/>
    <property type="project" value="InterPro"/>
</dbReference>
<dbReference type="Pfam" id="PF00635">
    <property type="entry name" value="Motile_Sperm"/>
    <property type="match status" value="3"/>
</dbReference>
<name>A0A9P5YYV7_9AGAR</name>
<gene>
    <name evidence="8" type="ORF">BDN70DRAFT_882259</name>
</gene>
<feature type="domain" description="MSP" evidence="7">
    <location>
        <begin position="4"/>
        <end position="125"/>
    </location>
</feature>
<protein>
    <submittedName>
        <fullName evidence="8">PapD-like protein</fullName>
    </submittedName>
</protein>
<dbReference type="InterPro" id="IPR016763">
    <property type="entry name" value="VAP"/>
</dbReference>
<dbReference type="GO" id="GO:0033149">
    <property type="term" value="F:FFAT motif binding"/>
    <property type="evidence" value="ECO:0007669"/>
    <property type="project" value="TreeGrafter"/>
</dbReference>
<organism evidence="8 9">
    <name type="scientific">Pholiota conissans</name>
    <dbReference type="NCBI Taxonomy" id="109636"/>
    <lineage>
        <taxon>Eukaryota</taxon>
        <taxon>Fungi</taxon>
        <taxon>Dikarya</taxon>
        <taxon>Basidiomycota</taxon>
        <taxon>Agaricomycotina</taxon>
        <taxon>Agaricomycetes</taxon>
        <taxon>Agaricomycetidae</taxon>
        <taxon>Agaricales</taxon>
        <taxon>Agaricineae</taxon>
        <taxon>Strophariaceae</taxon>
        <taxon>Pholiota</taxon>
    </lineage>
</organism>
<dbReference type="InterPro" id="IPR008962">
    <property type="entry name" value="PapD-like_sf"/>
</dbReference>
<proteinExistence type="inferred from homology"/>
<dbReference type="InterPro" id="IPR013783">
    <property type="entry name" value="Ig-like_fold"/>
</dbReference>
<evidence type="ECO:0000259" key="7">
    <source>
        <dbReference type="PROSITE" id="PS50202"/>
    </source>
</evidence>
<dbReference type="PROSITE" id="PS50202">
    <property type="entry name" value="MSP"/>
    <property type="match status" value="3"/>
</dbReference>
<keyword evidence="9" id="KW-1185">Reference proteome</keyword>
<evidence type="ECO:0000313" key="8">
    <source>
        <dbReference type="EMBL" id="KAF9476540.1"/>
    </source>
</evidence>
<evidence type="ECO:0000256" key="1">
    <source>
        <dbReference type="ARBA" id="ARBA00004211"/>
    </source>
</evidence>
<dbReference type="GO" id="GO:0005886">
    <property type="term" value="C:plasma membrane"/>
    <property type="evidence" value="ECO:0007669"/>
    <property type="project" value="TreeGrafter"/>
</dbReference>
<evidence type="ECO:0000313" key="9">
    <source>
        <dbReference type="Proteomes" id="UP000807469"/>
    </source>
</evidence>